<dbReference type="PANTHER" id="PTHR47766:SF1">
    <property type="entry name" value="PROTEIN EFR3"/>
    <property type="match status" value="1"/>
</dbReference>
<dbReference type="InterPro" id="IPR039786">
    <property type="entry name" value="EFR3"/>
</dbReference>
<accession>A0A9N9BGY7</accession>
<dbReference type="InterPro" id="IPR016024">
    <property type="entry name" value="ARM-type_fold"/>
</dbReference>
<dbReference type="Pfam" id="PF21072">
    <property type="entry name" value="EFR3"/>
    <property type="match status" value="1"/>
</dbReference>
<gene>
    <name evidence="2" type="ORF">FMOSSE_LOCUS7086</name>
</gene>
<sequence>MSLSCAGVCQGWIKHATLINNCYPTGPGETLPKSSELSYLVFYANSKPAKLTKCGVYLEKRVATDVRKRRKQDTEVSLQIIKVLIDECKKDLNLFSKNVVKIIAASLSTNDIDLVSRATSVFITFCAYHNGSTLGVDTEFTSIYESLIDQFAKYATCKYGDQNLDQNLERRYRSIGLYALQGAATSSALYASDAKTQLQYIIPAILHNLTEDKTGLEALQKNVNNPADSSTPKSRRFSASIAMISTEDNTLLAYHCLEQLFTMSNASNLRYNLEPTFTILDENKFWWPSSFGITLILVILSSIQQQYRHILVGDIIQRLESSENSDLSKKITFIEMLTSILTSDLTLVGLSVLEVLDCLLSHLLNSLKNDDVKFEQIDVDLNLKTDNTLTEKAQDLDTIFIQRLIICIGSLATHIYYANQISDIVERIVQHLKLQVSTESQQGSNSSSSYMTEGIPLSLLRKALLKCLSMVVRTNKEAEKKSSGNARSEVPVEIFHNSIDLCTDEDLGVRIAYAQVLSTFLNNVNTSEDSKEIEPIQITYFNQPAIHFLNTLHLTLYKYTLLNDSKPGDNLALLVILRSLLIRFRADQIVRGIPVVFKLQSEAKDEKLDGFSRQRALASLIVLYFSDIAQVLDIPELQQYIEKERIEKCQWSTYFKTTSSENNLDNVDLSSTFEDEITNENNQPLQPVDIWLDRQIIVPMLCKHKEIENIGGAKLEEKLMAEWRQEEGFEKVKKEAYKIRSSRILETEKPRLVVTPYIMSLENSSDDLTPKVKADNFKETLAVQLMNDSSEHETSVASDRESSNMVPIHIGKKKRKNSTKNEASAFLSAIEARAASTTSLVNPPYQF</sequence>
<protein>
    <submittedName>
        <fullName evidence="2">9368_t:CDS:1</fullName>
    </submittedName>
</protein>
<evidence type="ECO:0000256" key="1">
    <source>
        <dbReference type="ARBA" id="ARBA00010216"/>
    </source>
</evidence>
<comment type="similarity">
    <text evidence="1">Belongs to the EFR3 family.</text>
</comment>
<evidence type="ECO:0000313" key="3">
    <source>
        <dbReference type="Proteomes" id="UP000789375"/>
    </source>
</evidence>
<proteinExistence type="inferred from homology"/>
<dbReference type="AlphaFoldDB" id="A0A9N9BGY7"/>
<comment type="caution">
    <text evidence="2">The sequence shown here is derived from an EMBL/GenBank/DDBJ whole genome shotgun (WGS) entry which is preliminary data.</text>
</comment>
<dbReference type="Proteomes" id="UP000789375">
    <property type="component" value="Unassembled WGS sequence"/>
</dbReference>
<keyword evidence="3" id="KW-1185">Reference proteome</keyword>
<organism evidence="2 3">
    <name type="scientific">Funneliformis mosseae</name>
    <name type="common">Endomycorrhizal fungus</name>
    <name type="synonym">Glomus mosseae</name>
    <dbReference type="NCBI Taxonomy" id="27381"/>
    <lineage>
        <taxon>Eukaryota</taxon>
        <taxon>Fungi</taxon>
        <taxon>Fungi incertae sedis</taxon>
        <taxon>Mucoromycota</taxon>
        <taxon>Glomeromycotina</taxon>
        <taxon>Glomeromycetes</taxon>
        <taxon>Glomerales</taxon>
        <taxon>Glomeraceae</taxon>
        <taxon>Funneliformis</taxon>
    </lineage>
</organism>
<name>A0A9N9BGY7_FUNMO</name>
<dbReference type="InterPro" id="IPR049150">
    <property type="entry name" value="EFR3_HEAT-like_rpt"/>
</dbReference>
<dbReference type="SUPFAM" id="SSF48371">
    <property type="entry name" value="ARM repeat"/>
    <property type="match status" value="1"/>
</dbReference>
<dbReference type="GO" id="GO:0072659">
    <property type="term" value="P:protein localization to plasma membrane"/>
    <property type="evidence" value="ECO:0007669"/>
    <property type="project" value="InterPro"/>
</dbReference>
<dbReference type="PANTHER" id="PTHR47766">
    <property type="entry name" value="PROTEIN EFR3"/>
    <property type="match status" value="1"/>
</dbReference>
<dbReference type="EMBL" id="CAJVPP010001597">
    <property type="protein sequence ID" value="CAG8563631.1"/>
    <property type="molecule type" value="Genomic_DNA"/>
</dbReference>
<evidence type="ECO:0000313" key="2">
    <source>
        <dbReference type="EMBL" id="CAG8563631.1"/>
    </source>
</evidence>
<reference evidence="2" key="1">
    <citation type="submission" date="2021-06" db="EMBL/GenBank/DDBJ databases">
        <authorList>
            <person name="Kallberg Y."/>
            <person name="Tangrot J."/>
            <person name="Rosling A."/>
        </authorList>
    </citation>
    <scope>NUCLEOTIDE SEQUENCE</scope>
    <source>
        <strain evidence="2">87-6 pot B 2015</strain>
    </source>
</reference>